<protein>
    <submittedName>
        <fullName evidence="2">Uncharacterized protein</fullName>
    </submittedName>
</protein>
<accession>A0ABU7CIZ7</accession>
<name>A0ABU7CIZ7_9TELE</name>
<keyword evidence="3" id="KW-1185">Reference proteome</keyword>
<keyword evidence="1" id="KW-0812">Transmembrane</keyword>
<comment type="caution">
    <text evidence="2">The sequence shown here is derived from an EMBL/GenBank/DDBJ whole genome shotgun (WGS) entry which is preliminary data.</text>
</comment>
<gene>
    <name evidence="2" type="ORF">ATANTOWER_025461</name>
</gene>
<proteinExistence type="predicted"/>
<feature type="transmembrane region" description="Helical" evidence="1">
    <location>
        <begin position="27"/>
        <end position="49"/>
    </location>
</feature>
<reference evidence="2 3" key="1">
    <citation type="submission" date="2021-07" db="EMBL/GenBank/DDBJ databases">
        <authorList>
            <person name="Palmer J.M."/>
        </authorList>
    </citation>
    <scope>NUCLEOTIDE SEQUENCE [LARGE SCALE GENOMIC DNA]</scope>
    <source>
        <strain evidence="2 3">AT_MEX2019</strain>
        <tissue evidence="2">Muscle</tissue>
    </source>
</reference>
<dbReference type="EMBL" id="JAHUTI010094406">
    <property type="protein sequence ID" value="MED6262763.1"/>
    <property type="molecule type" value="Genomic_DNA"/>
</dbReference>
<evidence type="ECO:0000313" key="3">
    <source>
        <dbReference type="Proteomes" id="UP001345963"/>
    </source>
</evidence>
<evidence type="ECO:0000313" key="2">
    <source>
        <dbReference type="EMBL" id="MED6262763.1"/>
    </source>
</evidence>
<dbReference type="Proteomes" id="UP001345963">
    <property type="component" value="Unassembled WGS sequence"/>
</dbReference>
<keyword evidence="1" id="KW-0472">Membrane</keyword>
<organism evidence="2 3">
    <name type="scientific">Ataeniobius toweri</name>
    <dbReference type="NCBI Taxonomy" id="208326"/>
    <lineage>
        <taxon>Eukaryota</taxon>
        <taxon>Metazoa</taxon>
        <taxon>Chordata</taxon>
        <taxon>Craniata</taxon>
        <taxon>Vertebrata</taxon>
        <taxon>Euteleostomi</taxon>
        <taxon>Actinopterygii</taxon>
        <taxon>Neopterygii</taxon>
        <taxon>Teleostei</taxon>
        <taxon>Neoteleostei</taxon>
        <taxon>Acanthomorphata</taxon>
        <taxon>Ovalentaria</taxon>
        <taxon>Atherinomorphae</taxon>
        <taxon>Cyprinodontiformes</taxon>
        <taxon>Goodeidae</taxon>
        <taxon>Ataeniobius</taxon>
    </lineage>
</organism>
<keyword evidence="1" id="KW-1133">Transmembrane helix</keyword>
<sequence length="111" mass="12783">MHREFNAVESKCFAMGAKNVMLRGHKLFILFLLKLQKLIHFAFFLFYLLNNRLNTQYFDETSNTPLQTLLLCGTAAYSREEVLGAKDQKESLFEVQLPNSKPGSPQRSPKI</sequence>
<evidence type="ECO:0000256" key="1">
    <source>
        <dbReference type="SAM" id="Phobius"/>
    </source>
</evidence>